<feature type="region of interest" description="DNA-binding domain" evidence="12">
    <location>
        <begin position="445"/>
        <end position="530"/>
    </location>
</feature>
<dbReference type="SUPFAM" id="SSF54957">
    <property type="entry name" value="Viral DNA-binding domain"/>
    <property type="match status" value="1"/>
</dbReference>
<evidence type="ECO:0000259" key="15">
    <source>
        <dbReference type="Pfam" id="PF00511"/>
    </source>
</evidence>
<dbReference type="EMBL" id="LC612600">
    <property type="protein sequence ID" value="BCT09952.1"/>
    <property type="molecule type" value="Genomic_DNA"/>
</dbReference>
<comment type="subunit">
    <text evidence="12">Binds DNA as homodimer. Interacts with protein E1; this interaction greatly increases E1 DNA-binding activity. Interacts with protein L1; this interaction enhances E2-dependent replication and transcription activation. Interacts with protein L2; this interaction inhibits E2 transcriptional activity but not DNA replication function E2. Interacts with protein E7; this interaction inhibits E7 oncogenic activity. Interacts with host TAF1; this interaction modulates E2-dependent transcriptional regulation. Interacts with host BRD4; this interaction mediates E2 transcriptional activation function. Additionally, the interaction with host BRD4 on mitotic chromosomes mediates tethering of the viral genome. Interacts with host TOPBP1; this interaction is required for optimal viral DNA replication.</text>
</comment>
<evidence type="ECO:0000256" key="8">
    <source>
        <dbReference type="ARBA" id="ARBA00023015"/>
    </source>
</evidence>
<evidence type="ECO:0000256" key="12">
    <source>
        <dbReference type="HAMAP-Rule" id="MF_04001"/>
    </source>
</evidence>
<dbReference type="SUPFAM" id="SSF51332">
    <property type="entry name" value="E2 regulatory, transactivation domain"/>
    <property type="match status" value="1"/>
</dbReference>
<dbReference type="Gene3D" id="3.30.70.330">
    <property type="match status" value="1"/>
</dbReference>
<name>A0A8D5THQ2_9PAPI</name>
<feature type="compositionally biased region" description="Polar residues" evidence="13">
    <location>
        <begin position="256"/>
        <end position="267"/>
    </location>
</feature>
<dbReference type="GO" id="GO:0000166">
    <property type="term" value="F:nucleotide binding"/>
    <property type="evidence" value="ECO:0007669"/>
    <property type="project" value="UniProtKB-UniRule"/>
</dbReference>
<keyword evidence="12" id="KW-1017">Isopeptide bond</keyword>
<dbReference type="InterPro" id="IPR035975">
    <property type="entry name" value="E2/EBNA1_C_sf"/>
</dbReference>
<dbReference type="Pfam" id="PF00511">
    <property type="entry name" value="PPV_E2_C"/>
    <property type="match status" value="1"/>
</dbReference>
<protein>
    <recommendedName>
        <fullName evidence="12">Regulatory protein E2</fullName>
    </recommendedName>
</protein>
<accession>A0A8D5THQ2</accession>
<keyword evidence="9 12" id="KW-0238">DNA-binding</keyword>
<feature type="cross-link" description="Glycyl lysine isopeptide (Lys-Gly) (interchain with G-Cter in SUMO)" evidence="12">
    <location>
        <position position="452"/>
    </location>
</feature>
<keyword evidence="4 12" id="KW-0244">Early protein</keyword>
<comment type="PTM">
    <text evidence="12">Phosphorylated.</text>
</comment>
<evidence type="ECO:0000256" key="4">
    <source>
        <dbReference type="ARBA" id="ARBA00022518"/>
    </source>
</evidence>
<dbReference type="Pfam" id="PF00508">
    <property type="entry name" value="PPV_E2_N"/>
    <property type="match status" value="1"/>
</dbReference>
<dbReference type="GO" id="GO:0003700">
    <property type="term" value="F:DNA-binding transcription factor activity"/>
    <property type="evidence" value="ECO:0007669"/>
    <property type="project" value="UniProtKB-UniRule"/>
</dbReference>
<dbReference type="Gene3D" id="1.10.287.30">
    <property type="entry name" value="E2 (early) protein, N terminal domain, subdomain 1"/>
    <property type="match status" value="1"/>
</dbReference>
<sequence>MEKLASRLDAVQEELLTLYETGSNTLDSQIRHWSLIRQENVLLHFARRQGIMRLGMQAVPHLSVSQDKAKQAIEMMLLLTNLQHTPYADEEWTLCDTSREALLAPPANCLKKGAVPVTVWFDGDKDNACQHTAWKQVYYQDGDSWTKTDGGADYTGLFYREDGYKHYYHTFAEDARTYGTTGVYDVEYGNELISPPIVTSSTSDGFAAADSDWPNSGPFELGPTIETGPPSPPSPPPKRPRAATTPPPPPPEAVCESTSAVPATSLETPPVFRRGGFSADPCVSAEPASRGRGSRGRGGGRGGGGRRVSVGSRRRGAAARQIALPTSTTSPSAGGGCVAYGQRPGDWADPYVPGPSGGRGPFAWSCGPSENTQIPCIPPTPCCESGGWCPGLAGHYPLDRRGLDPGAAPETQPGPGLPAQAARGVCEVPDGSVGGLGNLLCGPGHPVVTVLKGGANQLKCLRYRIKKQHAGLYLCISSTWHWTGDLGAERQGRARILVVFPGPAQANAFMRTVSLPKGVHMSMGFAGVSL</sequence>
<keyword evidence="6 12" id="KW-1048">Host nucleus</keyword>
<comment type="function">
    <text evidence="12">Plays a role in the initiation of viral DNA replication. A dimer of E2 interacts with a dimer of E1 in order to improve specificity of E1 DNA binding activity. Once the complex recognizes and binds DNA at specific sites, the E2 dimer is removed from DNA. E2 also regulates viral transcription through binding to the E2RE response element (5'-ACCNNNNNNGGT-3') present in multiple copies in the regulatory regions of the viral genome. Activates or represses transcription depending on E2RE's position with regards to proximal promoter elements including the TATA-box. Repression occurs by sterically hindering the assembly of the transcription initiation complex.</text>
</comment>
<dbReference type="GO" id="GO:0006275">
    <property type="term" value="P:regulation of DNA replication"/>
    <property type="evidence" value="ECO:0007669"/>
    <property type="project" value="UniProtKB-UniRule"/>
</dbReference>
<organism evidence="16">
    <name type="scientific">Felis domesticus papillomavirus 2</name>
    <dbReference type="NCBI Taxonomy" id="568209"/>
    <lineage>
        <taxon>Viruses</taxon>
        <taxon>Monodnaviria</taxon>
        <taxon>Shotokuvirae</taxon>
        <taxon>Cossaviricota</taxon>
        <taxon>Papovaviricetes</taxon>
        <taxon>Zurhausenvirales</taxon>
        <taxon>Papillomaviridae</taxon>
        <taxon>Firstpapillomavirinae</taxon>
        <taxon>Dyothetapapillomavirus</taxon>
        <taxon>Dyothetapapillomavirus 1</taxon>
    </lineage>
</organism>
<evidence type="ECO:0000256" key="5">
    <source>
        <dbReference type="ARBA" id="ARBA00022553"/>
    </source>
</evidence>
<keyword evidence="10 12" id="KW-0010">Activator</keyword>
<evidence type="ECO:0000256" key="2">
    <source>
        <dbReference type="ARBA" id="ARBA00007794"/>
    </source>
</evidence>
<evidence type="ECO:0000256" key="10">
    <source>
        <dbReference type="ARBA" id="ARBA00023159"/>
    </source>
</evidence>
<reference evidence="16" key="1">
    <citation type="journal article" date="2021" name="Vet. Pathol.">
        <title>Involvement of Felis catus papillomavirus type 2 in the tumorigenesis of feline Merkel cell carcinoma.</title>
        <authorList>
            <person name="Ito S."/>
            <person name="Chambers J."/>
            <person name="Sumi A."/>
            <person name="Yamashita-Kawanishi N."/>
            <person name="Omachi T."/>
            <person name="Haga T."/>
            <person name="Nakayama H."/>
            <person name="Uchida K."/>
        </authorList>
    </citation>
    <scope>NUCLEOTIDE SEQUENCE</scope>
    <source>
        <strain evidence="16">19191gA</strain>
    </source>
</reference>
<evidence type="ECO:0000256" key="6">
    <source>
        <dbReference type="ARBA" id="ARBA00022562"/>
    </source>
</evidence>
<dbReference type="GO" id="GO:0006260">
    <property type="term" value="P:DNA replication"/>
    <property type="evidence" value="ECO:0007669"/>
    <property type="project" value="UniProtKB-KW"/>
</dbReference>
<keyword evidence="7 12" id="KW-0235">DNA replication</keyword>
<dbReference type="InterPro" id="IPR000427">
    <property type="entry name" value="Papillomavirus_E2_C"/>
</dbReference>
<gene>
    <name evidence="12 16" type="primary">E2</name>
</gene>
<keyword evidence="11 12" id="KW-0804">Transcription</keyword>
<comment type="similarity">
    <text evidence="2">Belongs to the papillomaviridae E8^E2C protein family.</text>
</comment>
<keyword evidence="12" id="KW-0832">Ubl conjugation</keyword>
<dbReference type="GO" id="GO:0042025">
    <property type="term" value="C:host cell nucleus"/>
    <property type="evidence" value="ECO:0007669"/>
    <property type="project" value="UniProtKB-SubCell"/>
</dbReference>
<keyword evidence="3 12" id="KW-0678">Repressor</keyword>
<evidence type="ECO:0000313" key="16">
    <source>
        <dbReference type="EMBL" id="BCT09952.1"/>
    </source>
</evidence>
<comment type="subcellular location">
    <subcellularLocation>
        <location evidence="1 12">Host nucleus</location>
    </subcellularLocation>
</comment>
<dbReference type="InterPro" id="IPR033668">
    <property type="entry name" value="Reg_prot_E2"/>
</dbReference>
<dbReference type="InterPro" id="IPR042503">
    <property type="entry name" value="Regulatory_protein_E2_N_1"/>
</dbReference>
<evidence type="ECO:0000256" key="13">
    <source>
        <dbReference type="SAM" id="MobiDB-lite"/>
    </source>
</evidence>
<dbReference type="GO" id="GO:0039693">
    <property type="term" value="P:viral DNA genome replication"/>
    <property type="evidence" value="ECO:0007669"/>
    <property type="project" value="UniProtKB-UniRule"/>
</dbReference>
<dbReference type="InterPro" id="IPR042504">
    <property type="entry name" value="Regulatory_protein_E2_N_2"/>
</dbReference>
<evidence type="ECO:0000259" key="14">
    <source>
        <dbReference type="Pfam" id="PF00508"/>
    </source>
</evidence>
<dbReference type="HAMAP" id="MF_04001">
    <property type="entry name" value="PPV_E2"/>
    <property type="match status" value="1"/>
</dbReference>
<dbReference type="InterPro" id="IPR036050">
    <property type="entry name" value="Regulatory_protein_E2_N"/>
</dbReference>
<dbReference type="GO" id="GO:0003677">
    <property type="term" value="F:DNA binding"/>
    <property type="evidence" value="ECO:0007669"/>
    <property type="project" value="UniProtKB-UniRule"/>
</dbReference>
<evidence type="ECO:0000256" key="7">
    <source>
        <dbReference type="ARBA" id="ARBA00022705"/>
    </source>
</evidence>
<feature type="compositionally biased region" description="Gly residues" evidence="13">
    <location>
        <begin position="296"/>
        <end position="306"/>
    </location>
</feature>
<dbReference type="GO" id="GO:0006351">
    <property type="term" value="P:DNA-templated transcription"/>
    <property type="evidence" value="ECO:0007669"/>
    <property type="project" value="UniProtKB-UniRule"/>
</dbReference>
<feature type="region of interest" description="Disordered" evidence="13">
    <location>
        <begin position="201"/>
        <end position="320"/>
    </location>
</feature>
<keyword evidence="8 12" id="KW-0805">Transcription regulation</keyword>
<feature type="domain" description="Papillomavirus E2 N-terminal" evidence="14">
    <location>
        <begin position="1"/>
        <end position="197"/>
    </location>
</feature>
<evidence type="ECO:0000256" key="11">
    <source>
        <dbReference type="ARBA" id="ARBA00023163"/>
    </source>
</evidence>
<evidence type="ECO:0000256" key="1">
    <source>
        <dbReference type="ARBA" id="ARBA00004147"/>
    </source>
</evidence>
<evidence type="ECO:0000256" key="3">
    <source>
        <dbReference type="ARBA" id="ARBA00022491"/>
    </source>
</evidence>
<comment type="PTM">
    <text evidence="12">Sumoylation plays a regulatory role in E2 transcriptional activity.</text>
</comment>
<comment type="similarity">
    <text evidence="12">Belongs to the papillomaviridae E2 protein family.</text>
</comment>
<dbReference type="InterPro" id="IPR001866">
    <property type="entry name" value="PPV_E2_N"/>
</dbReference>
<dbReference type="InterPro" id="IPR012677">
    <property type="entry name" value="Nucleotide-bd_a/b_plait_sf"/>
</dbReference>
<proteinExistence type="inferred from homology"/>
<feature type="domain" description="Papillomavirus E2 C-terminal" evidence="15">
    <location>
        <begin position="449"/>
        <end position="522"/>
    </location>
</feature>
<evidence type="ECO:0000256" key="9">
    <source>
        <dbReference type="ARBA" id="ARBA00023125"/>
    </source>
</evidence>
<dbReference type="Gene3D" id="2.170.200.10">
    <property type="entry name" value="Papillomavirus E2 early protein domain"/>
    <property type="match status" value="1"/>
</dbReference>
<comment type="caution">
    <text evidence="12">Lacks conserved residue(s) required for the propagation of feature annotation.</text>
</comment>
<keyword evidence="5 12" id="KW-0597">Phosphoprotein</keyword>